<protein>
    <submittedName>
        <fullName evidence="3">Putative Alpha methylacyl-CoA racemase</fullName>
    </submittedName>
</protein>
<accession>A0A1B7YGD0</accession>
<keyword evidence="4" id="KW-1185">Reference proteome</keyword>
<name>A0A1B7YGD0_COLHI</name>
<dbReference type="PANTHER" id="PTHR48229:SF2">
    <property type="entry name" value="CAIB_BAIF FAMILY PROTEIN"/>
    <property type="match status" value="1"/>
</dbReference>
<dbReference type="InterPro" id="IPR052985">
    <property type="entry name" value="CoA-trans_III_biosynth/detox"/>
</dbReference>
<dbReference type="OrthoDB" id="2308815at2759"/>
<reference evidence="4" key="1">
    <citation type="journal article" date="2017" name="BMC Genomics">
        <title>Gapless genome assembly of Colletotrichum higginsianum reveals chromosome structure and association of transposable elements with secondary metabolite gene clusters.</title>
        <authorList>
            <person name="Dallery J.-F."/>
            <person name="Lapalu N."/>
            <person name="Zampounis A."/>
            <person name="Pigne S."/>
            <person name="Luyten I."/>
            <person name="Amselem J."/>
            <person name="Wittenberg A.H.J."/>
            <person name="Zhou S."/>
            <person name="de Queiroz M.V."/>
            <person name="Robin G.P."/>
            <person name="Auger A."/>
            <person name="Hainaut M."/>
            <person name="Henrissat B."/>
            <person name="Kim K.-T."/>
            <person name="Lee Y.-H."/>
            <person name="Lespinet O."/>
            <person name="Schwartz D.C."/>
            <person name="Thon M.R."/>
            <person name="O'Connell R.J."/>
        </authorList>
    </citation>
    <scope>NUCLEOTIDE SEQUENCE [LARGE SCALE GENOMIC DNA]</scope>
    <source>
        <strain evidence="4">IMI 349063</strain>
    </source>
</reference>
<organism evidence="3 4">
    <name type="scientific">Colletotrichum higginsianum (strain IMI 349063)</name>
    <name type="common">Crucifer anthracnose fungus</name>
    <dbReference type="NCBI Taxonomy" id="759273"/>
    <lineage>
        <taxon>Eukaryota</taxon>
        <taxon>Fungi</taxon>
        <taxon>Dikarya</taxon>
        <taxon>Ascomycota</taxon>
        <taxon>Pezizomycotina</taxon>
        <taxon>Sordariomycetes</taxon>
        <taxon>Hypocreomycetidae</taxon>
        <taxon>Glomerellales</taxon>
        <taxon>Glomerellaceae</taxon>
        <taxon>Colletotrichum</taxon>
        <taxon>Colletotrichum destructivum species complex</taxon>
    </lineage>
</organism>
<feature type="signal peptide" evidence="2">
    <location>
        <begin position="1"/>
        <end position="17"/>
    </location>
</feature>
<evidence type="ECO:0000256" key="2">
    <source>
        <dbReference type="SAM" id="SignalP"/>
    </source>
</evidence>
<dbReference type="InterPro" id="IPR023606">
    <property type="entry name" value="CoA-Trfase_III_dom_1_sf"/>
</dbReference>
<dbReference type="InterPro" id="IPR003673">
    <property type="entry name" value="CoA-Trfase_fam_III"/>
</dbReference>
<dbReference type="Gene3D" id="3.40.50.10540">
    <property type="entry name" value="Crotonobetainyl-coa:carnitine coa-transferase, domain 1"/>
    <property type="match status" value="1"/>
</dbReference>
<dbReference type="Pfam" id="PF02515">
    <property type="entry name" value="CoA_transf_3"/>
    <property type="match status" value="1"/>
</dbReference>
<evidence type="ECO:0000313" key="3">
    <source>
        <dbReference type="EMBL" id="OBR11116.1"/>
    </source>
</evidence>
<dbReference type="GO" id="GO:0003824">
    <property type="term" value="F:catalytic activity"/>
    <property type="evidence" value="ECO:0007669"/>
    <property type="project" value="InterPro"/>
</dbReference>
<dbReference type="AlphaFoldDB" id="A0A1B7YGD0"/>
<keyword evidence="2" id="KW-0732">Signal</keyword>
<sequence length="619" mass="69147">MGPWLLVLRTILLGYRASIVVDLSTQHPLNQPPVRAATDTMGSKGEYSVPQEAEAVFQHGILSNPLMKDLPSDLKSLSQHVKFEGSPSPSVPINWKFAESISALKALEATMVNRLLQKKYNAAPVDVTINTDHASLFYFSPLIAQLIGKDGKFTPMALMNFVPEAMKMFPETDKHRTAASLHRALVTNMYKTKDGRCYEVHGGINPDPTFKALGLPEDGRADDTYDTVFERIQKVVSQMDSKDLDELLNEKAKQSGTVAMSSEEYFASEQGQANSKVGLFEINRDEKSSQPAAWWPENDKLPSSTKRPLAGLKIVDLTRIIAAPVVSRDLAEMGASVMRVTSSNITDMSSLHPDLNWGKWNCHLDLTKEEDKEKLRALIRDADVVVDGYRPGAMERHGFGRRDVFDLVKDRQRGIIHLRENCYGWHGPWQKRGGWQQISDACCGVSLAYGQAMGLDEAVTPVFPNSDYCAGVCGSTAVLDALMRRAEHGGSYGVDSTMQISLNYYSQWLVRSCGTYPEPVWKEVWERHGSPVFRHFHTMAQTVPLMSKLLQDHDTKTLFQPQFFEMRTSKAVDGTFWVVKPVLQFKNGAVEMRYNVGTRGNGVDEPVWPADLSVEVVKK</sequence>
<dbReference type="SUPFAM" id="SSF89796">
    <property type="entry name" value="CoA-transferase family III (CaiB/BaiF)"/>
    <property type="match status" value="2"/>
</dbReference>
<dbReference type="Proteomes" id="UP000092177">
    <property type="component" value="Chromosome 4"/>
</dbReference>
<evidence type="ECO:0000313" key="4">
    <source>
        <dbReference type="Proteomes" id="UP000092177"/>
    </source>
</evidence>
<dbReference type="VEuPathDB" id="FungiDB:CH63R_06808"/>
<dbReference type="RefSeq" id="XP_018159633.1">
    <property type="nucleotide sequence ID" value="XM_018301783.1"/>
</dbReference>
<comment type="similarity">
    <text evidence="1">Belongs to the CoA-transferase III family.</text>
</comment>
<dbReference type="EMBL" id="LTAN01000004">
    <property type="protein sequence ID" value="OBR11116.1"/>
    <property type="molecule type" value="Genomic_DNA"/>
</dbReference>
<proteinExistence type="inferred from homology"/>
<comment type="caution">
    <text evidence="3">The sequence shown here is derived from an EMBL/GenBank/DDBJ whole genome shotgun (WGS) entry which is preliminary data.</text>
</comment>
<dbReference type="KEGG" id="chig:CH63R_06808"/>
<gene>
    <name evidence="3" type="ORF">CH63R_06808</name>
</gene>
<dbReference type="PANTHER" id="PTHR48229">
    <property type="entry name" value="CAIB/BAIF FAMILY ENZYME (AFU_ORTHOLOGUE AFUA_1G05360)-RELATED"/>
    <property type="match status" value="1"/>
</dbReference>
<dbReference type="GeneID" id="28865890"/>
<evidence type="ECO:0000256" key="1">
    <source>
        <dbReference type="ARBA" id="ARBA00008383"/>
    </source>
</evidence>
<feature type="chain" id="PRO_5008601628" evidence="2">
    <location>
        <begin position="18"/>
        <end position="619"/>
    </location>
</feature>